<proteinExistence type="inferred from homology"/>
<evidence type="ECO:0000313" key="15">
    <source>
        <dbReference type="Proteomes" id="UP000294641"/>
    </source>
</evidence>
<keyword evidence="2" id="KW-0732">Signal</keyword>
<sequence length="322" mass="35226">MKKWIFLIVGLVILAGASIAAVQLIENDRSEISQQEHNKGINKPKAEKEKTAIEKEEPIKDQNTSNMKIKSEEALLIDLSSEKVLFAKNADQKAYPASLTKLMTVLVGVEENKNIHSIAEVPAAIFPYLTSANASMAGFSPNEKVTIEDLLNGAMLPSGGDASLALALHTAKNEKAFVKLMNEKAKALGMTNTNFKNVEGLHEKGHYTTAHDLMKLMTYGMKIPAFKKVITAQKYYVKPTNMHPSGLTLNSSLFTKLDMNKKRGYTLLGGKTGYTPESGLSLASIAKKNGKLYVAITMNAPGTNRTTQYNVLDSLDLYKSIK</sequence>
<feature type="domain" description="Peptidase S11 D-alanyl-D-alanine carboxypeptidase A N-terminal" evidence="11">
    <location>
        <begin position="63"/>
        <end position="301"/>
    </location>
</feature>
<feature type="active site" description="Proton acceptor" evidence="7">
    <location>
        <position position="101"/>
    </location>
</feature>
<name>A0A8B4QCI5_9BACL</name>
<keyword evidence="15" id="KW-1185">Reference proteome</keyword>
<dbReference type="Pfam" id="PF00768">
    <property type="entry name" value="Peptidase_S11"/>
    <property type="match status" value="1"/>
</dbReference>
<evidence type="ECO:0000313" key="13">
    <source>
        <dbReference type="EMBL" id="TDR33291.1"/>
    </source>
</evidence>
<dbReference type="InterPro" id="IPR018044">
    <property type="entry name" value="Peptidase_S11"/>
</dbReference>
<protein>
    <submittedName>
        <fullName evidence="13">D-alanyl-D-alanine carboxypeptidase (Penicillin-binding protein 5/6)</fullName>
    </submittedName>
    <submittedName>
        <fullName evidence="12">D-alanyl-D-alanine carboxypeptidase dacB</fullName>
        <ecNumber evidence="12">3.4.16.4</ecNumber>
    </submittedName>
</protein>
<feature type="active site" description="Acyl-ester intermediate" evidence="7">
    <location>
        <position position="98"/>
    </location>
</feature>
<keyword evidence="3 12" id="KW-0378">Hydrolase</keyword>
<evidence type="ECO:0000256" key="6">
    <source>
        <dbReference type="ARBA" id="ARBA00023316"/>
    </source>
</evidence>
<evidence type="ECO:0000256" key="8">
    <source>
        <dbReference type="PIRSR" id="PIRSR618044-2"/>
    </source>
</evidence>
<keyword evidence="4" id="KW-0133">Cell shape</keyword>
<dbReference type="InterPro" id="IPR012338">
    <property type="entry name" value="Beta-lactam/transpept-like"/>
</dbReference>
<dbReference type="OrthoDB" id="9791132at2"/>
<dbReference type="PANTHER" id="PTHR21581">
    <property type="entry name" value="D-ALANYL-D-ALANINE CARBOXYPEPTIDASE"/>
    <property type="match status" value="1"/>
</dbReference>
<comment type="caution">
    <text evidence="12">The sequence shown here is derived from an EMBL/GenBank/DDBJ whole genome shotgun (WGS) entry which is preliminary data.</text>
</comment>
<dbReference type="RefSeq" id="WP_109350786.1">
    <property type="nucleotide sequence ID" value="NZ_BJUE01000068.1"/>
</dbReference>
<gene>
    <name evidence="12" type="primary">dacB</name>
    <name evidence="13" type="ORF">DFR61_1561</name>
    <name evidence="12" type="ORF">NCTC10597_02132</name>
</gene>
<evidence type="ECO:0000256" key="2">
    <source>
        <dbReference type="ARBA" id="ARBA00022729"/>
    </source>
</evidence>
<dbReference type="SUPFAM" id="SSF56601">
    <property type="entry name" value="beta-lactamase/transpeptidase-like"/>
    <property type="match status" value="1"/>
</dbReference>
<keyword evidence="5" id="KW-0573">Peptidoglycan synthesis</keyword>
<dbReference type="AlphaFoldDB" id="A0A8B4QCI5"/>
<keyword evidence="12" id="KW-0645">Protease</keyword>
<comment type="similarity">
    <text evidence="1 9">Belongs to the peptidase S11 family.</text>
</comment>
<feature type="active site" evidence="7">
    <location>
        <position position="158"/>
    </location>
</feature>
<dbReference type="GO" id="GO:0008360">
    <property type="term" value="P:regulation of cell shape"/>
    <property type="evidence" value="ECO:0007669"/>
    <property type="project" value="UniProtKB-KW"/>
</dbReference>
<evidence type="ECO:0000256" key="1">
    <source>
        <dbReference type="ARBA" id="ARBA00007164"/>
    </source>
</evidence>
<dbReference type="InterPro" id="IPR001967">
    <property type="entry name" value="Peptidase_S11_N"/>
</dbReference>
<dbReference type="EMBL" id="SNZG01000056">
    <property type="protein sequence ID" value="TDR33291.1"/>
    <property type="molecule type" value="Genomic_DNA"/>
</dbReference>
<feature type="compositionally biased region" description="Basic and acidic residues" evidence="10">
    <location>
        <begin position="33"/>
        <end position="60"/>
    </location>
</feature>
<evidence type="ECO:0000256" key="10">
    <source>
        <dbReference type="SAM" id="MobiDB-lite"/>
    </source>
</evidence>
<organism evidence="12 14">
    <name type="scientific">Kurthia zopfii</name>
    <dbReference type="NCBI Taxonomy" id="1650"/>
    <lineage>
        <taxon>Bacteria</taxon>
        <taxon>Bacillati</taxon>
        <taxon>Bacillota</taxon>
        <taxon>Bacilli</taxon>
        <taxon>Bacillales</taxon>
        <taxon>Caryophanaceae</taxon>
        <taxon>Kurthia</taxon>
    </lineage>
</organism>
<dbReference type="PANTHER" id="PTHR21581:SF6">
    <property type="entry name" value="TRAFFICKING PROTEIN PARTICLE COMPLEX SUBUNIT 12"/>
    <property type="match status" value="1"/>
</dbReference>
<dbReference type="PRINTS" id="PR00725">
    <property type="entry name" value="DADACBPTASE1"/>
</dbReference>
<dbReference type="GO" id="GO:0009252">
    <property type="term" value="P:peptidoglycan biosynthetic process"/>
    <property type="evidence" value="ECO:0007669"/>
    <property type="project" value="UniProtKB-KW"/>
</dbReference>
<evidence type="ECO:0000256" key="3">
    <source>
        <dbReference type="ARBA" id="ARBA00022801"/>
    </source>
</evidence>
<dbReference type="Proteomes" id="UP000294641">
    <property type="component" value="Unassembled WGS sequence"/>
</dbReference>
<evidence type="ECO:0000256" key="9">
    <source>
        <dbReference type="RuleBase" id="RU004016"/>
    </source>
</evidence>
<reference evidence="13 15" key="2">
    <citation type="submission" date="2019-03" db="EMBL/GenBank/DDBJ databases">
        <title>Genomic Encyclopedia of Type Strains, Phase IV (KMG-IV): sequencing the most valuable type-strain genomes for metagenomic binning, comparative biology and taxonomic classification.</title>
        <authorList>
            <person name="Goeker M."/>
        </authorList>
    </citation>
    <scope>NUCLEOTIDE SEQUENCE [LARGE SCALE GENOMIC DNA]</scope>
    <source>
        <strain evidence="13 15">DSM 20580</strain>
    </source>
</reference>
<keyword evidence="12" id="KW-0121">Carboxypeptidase</keyword>
<evidence type="ECO:0000259" key="11">
    <source>
        <dbReference type="Pfam" id="PF00768"/>
    </source>
</evidence>
<feature type="binding site" evidence="8">
    <location>
        <position position="271"/>
    </location>
    <ligand>
        <name>substrate</name>
    </ligand>
</feature>
<dbReference type="EMBL" id="UGNP01000001">
    <property type="protein sequence ID" value="STX10409.1"/>
    <property type="molecule type" value="Genomic_DNA"/>
</dbReference>
<feature type="region of interest" description="Disordered" evidence="10">
    <location>
        <begin position="33"/>
        <end position="65"/>
    </location>
</feature>
<dbReference type="Proteomes" id="UP000254330">
    <property type="component" value="Unassembled WGS sequence"/>
</dbReference>
<keyword evidence="6" id="KW-0961">Cell wall biogenesis/degradation</keyword>
<dbReference type="Gene3D" id="3.40.710.10">
    <property type="entry name" value="DD-peptidase/beta-lactamase superfamily"/>
    <property type="match status" value="1"/>
</dbReference>
<evidence type="ECO:0000256" key="7">
    <source>
        <dbReference type="PIRSR" id="PIRSR618044-1"/>
    </source>
</evidence>
<dbReference type="GO" id="GO:0006508">
    <property type="term" value="P:proteolysis"/>
    <property type="evidence" value="ECO:0007669"/>
    <property type="project" value="InterPro"/>
</dbReference>
<evidence type="ECO:0000313" key="12">
    <source>
        <dbReference type="EMBL" id="STX10409.1"/>
    </source>
</evidence>
<dbReference type="GO" id="GO:0009002">
    <property type="term" value="F:serine-type D-Ala-D-Ala carboxypeptidase activity"/>
    <property type="evidence" value="ECO:0007669"/>
    <property type="project" value="UniProtKB-EC"/>
</dbReference>
<accession>A0A8B4QCI5</accession>
<dbReference type="EC" id="3.4.16.4" evidence="12"/>
<dbReference type="GO" id="GO:0071555">
    <property type="term" value="P:cell wall organization"/>
    <property type="evidence" value="ECO:0007669"/>
    <property type="project" value="UniProtKB-KW"/>
</dbReference>
<evidence type="ECO:0000256" key="5">
    <source>
        <dbReference type="ARBA" id="ARBA00022984"/>
    </source>
</evidence>
<evidence type="ECO:0000256" key="4">
    <source>
        <dbReference type="ARBA" id="ARBA00022960"/>
    </source>
</evidence>
<evidence type="ECO:0000313" key="14">
    <source>
        <dbReference type="Proteomes" id="UP000254330"/>
    </source>
</evidence>
<reference evidence="12 14" key="1">
    <citation type="submission" date="2018-06" db="EMBL/GenBank/DDBJ databases">
        <authorList>
            <consortium name="Pathogen Informatics"/>
            <person name="Doyle S."/>
        </authorList>
    </citation>
    <scope>NUCLEOTIDE SEQUENCE [LARGE SCALE GENOMIC DNA]</scope>
    <source>
        <strain evidence="12 14">NCTC10597</strain>
    </source>
</reference>